<dbReference type="RefSeq" id="WP_191829345.1">
    <property type="nucleotide sequence ID" value="NZ_JACYHB010000009.1"/>
</dbReference>
<dbReference type="EMBL" id="JACYHB010000009">
    <property type="protein sequence ID" value="MBD8079764.1"/>
    <property type="molecule type" value="Genomic_DNA"/>
</dbReference>
<evidence type="ECO:0000313" key="4">
    <source>
        <dbReference type="EMBL" id="MBD8079764.1"/>
    </source>
</evidence>
<keyword evidence="2" id="KW-0808">Transferase</keyword>
<evidence type="ECO:0000313" key="5">
    <source>
        <dbReference type="Proteomes" id="UP000610846"/>
    </source>
</evidence>
<evidence type="ECO:0000259" key="3">
    <source>
        <dbReference type="Pfam" id="PF13579"/>
    </source>
</evidence>
<dbReference type="Pfam" id="PF13579">
    <property type="entry name" value="Glyco_trans_4_4"/>
    <property type="match status" value="1"/>
</dbReference>
<protein>
    <submittedName>
        <fullName evidence="4">Glycosyltransferase family 4 protein</fullName>
    </submittedName>
</protein>
<keyword evidence="5" id="KW-1185">Reference proteome</keyword>
<evidence type="ECO:0000256" key="1">
    <source>
        <dbReference type="ARBA" id="ARBA00022676"/>
    </source>
</evidence>
<evidence type="ECO:0000256" key="2">
    <source>
        <dbReference type="ARBA" id="ARBA00022679"/>
    </source>
</evidence>
<comment type="caution">
    <text evidence="4">The sequence shown here is derived from an EMBL/GenBank/DDBJ whole genome shotgun (WGS) entry which is preliminary data.</text>
</comment>
<accession>A0A927J0Q8</accession>
<reference evidence="4" key="1">
    <citation type="journal article" date="2018" name="Curr. Microbiol.">
        <title>Cellulosimicrobium arenosum sp. nov., Isolated from Marine Sediment Sand.</title>
        <authorList>
            <person name="Oh M."/>
            <person name="Kim J.H."/>
            <person name="Yoon J.H."/>
            <person name="Schumann P."/>
            <person name="Kim W."/>
        </authorList>
    </citation>
    <scope>NUCLEOTIDE SEQUENCE</scope>
    <source>
        <strain evidence="4">KCTC 49039</strain>
    </source>
</reference>
<sequence>MSGPEVGSTLGGRRITVVGTNYAPETTGNAPYTRALAVALADAGGDVRVVTGVPHYPQWQVTDPRYTRGSVWAEVIDGVPVTRVRHVVPARPGVAGRGAFEATFFSRALQVVRRQPADLVIAVTPMLSGLAAATFSGARARAVLVQDLTGNGASQSGAAGPQIGRALGRVEYAMLRRCARVGVITERFEDVLVAKGVDPSRIDVLPNFSHVERTATDRLAARRALGWNPGDFIVAHTGNMGMKQGLESVVDAAILAEHVGPPVKFVLVGDGNQRVALEQRGRSASRLDLVPPVTAEQYPAVLAAADVLLVNEKPGVVEMSMPSKLTSYAAARRPVLAAVEPGSITHSFLTEHDAALVVPAGRPGELLDAVLELAAGEKERDDLAHRIGRLYDTVYSREAAERRYVEFAGRALGVFPSRTTDTARPSTRAAA</sequence>
<gene>
    <name evidence="4" type="ORF">IF651_11925</name>
</gene>
<dbReference type="CDD" id="cd03794">
    <property type="entry name" value="GT4_WbuB-like"/>
    <property type="match status" value="1"/>
</dbReference>
<dbReference type="PANTHER" id="PTHR12526">
    <property type="entry name" value="GLYCOSYLTRANSFERASE"/>
    <property type="match status" value="1"/>
</dbReference>
<organism evidence="4 5">
    <name type="scientific">Cellulosimicrobium arenosum</name>
    <dbReference type="NCBI Taxonomy" id="2708133"/>
    <lineage>
        <taxon>Bacteria</taxon>
        <taxon>Bacillati</taxon>
        <taxon>Actinomycetota</taxon>
        <taxon>Actinomycetes</taxon>
        <taxon>Micrococcales</taxon>
        <taxon>Promicromonosporaceae</taxon>
        <taxon>Cellulosimicrobium</taxon>
    </lineage>
</organism>
<keyword evidence="1" id="KW-0328">Glycosyltransferase</keyword>
<dbReference type="Pfam" id="PF13692">
    <property type="entry name" value="Glyco_trans_1_4"/>
    <property type="match status" value="1"/>
</dbReference>
<dbReference type="InterPro" id="IPR028098">
    <property type="entry name" value="Glyco_trans_4-like_N"/>
</dbReference>
<feature type="domain" description="Glycosyltransferase subfamily 4-like N-terminal" evidence="3">
    <location>
        <begin position="28"/>
        <end position="207"/>
    </location>
</feature>
<dbReference type="PANTHER" id="PTHR12526:SF510">
    <property type="entry name" value="D-INOSITOL 3-PHOSPHATE GLYCOSYLTRANSFERASE"/>
    <property type="match status" value="1"/>
</dbReference>
<dbReference type="SUPFAM" id="SSF53756">
    <property type="entry name" value="UDP-Glycosyltransferase/glycogen phosphorylase"/>
    <property type="match status" value="1"/>
</dbReference>
<dbReference type="GO" id="GO:0016757">
    <property type="term" value="F:glycosyltransferase activity"/>
    <property type="evidence" value="ECO:0007669"/>
    <property type="project" value="UniProtKB-KW"/>
</dbReference>
<proteinExistence type="predicted"/>
<dbReference type="AlphaFoldDB" id="A0A927J0Q8"/>
<dbReference type="Gene3D" id="3.40.50.2000">
    <property type="entry name" value="Glycogen Phosphorylase B"/>
    <property type="match status" value="2"/>
</dbReference>
<reference evidence="4" key="2">
    <citation type="submission" date="2020-09" db="EMBL/GenBank/DDBJ databases">
        <authorList>
            <person name="Yu Y."/>
        </authorList>
    </citation>
    <scope>NUCLEOTIDE SEQUENCE</scope>
    <source>
        <strain evidence="4">KCTC 49039</strain>
    </source>
</reference>
<name>A0A927J0Q8_9MICO</name>
<dbReference type="Proteomes" id="UP000610846">
    <property type="component" value="Unassembled WGS sequence"/>
</dbReference>